<protein>
    <submittedName>
        <fullName evidence="6">IclR family transcriptional regulator</fullName>
    </submittedName>
</protein>
<dbReference type="InterPro" id="IPR029016">
    <property type="entry name" value="GAF-like_dom_sf"/>
</dbReference>
<evidence type="ECO:0000259" key="4">
    <source>
        <dbReference type="PROSITE" id="PS51077"/>
    </source>
</evidence>
<dbReference type="SMART" id="SM00346">
    <property type="entry name" value="HTH_ICLR"/>
    <property type="match status" value="1"/>
</dbReference>
<keyword evidence="7" id="KW-1185">Reference proteome</keyword>
<evidence type="ECO:0000259" key="5">
    <source>
        <dbReference type="PROSITE" id="PS51078"/>
    </source>
</evidence>
<dbReference type="Proteomes" id="UP001357223">
    <property type="component" value="Chromosome"/>
</dbReference>
<dbReference type="EMBL" id="CP137640">
    <property type="protein sequence ID" value="WVX79891.1"/>
    <property type="molecule type" value="Genomic_DNA"/>
</dbReference>
<dbReference type="InterPro" id="IPR005471">
    <property type="entry name" value="Tscrpt_reg_IclR_N"/>
</dbReference>
<name>A0ABZ2C9S3_9BACI</name>
<dbReference type="PROSITE" id="PS51078">
    <property type="entry name" value="ICLR_ED"/>
    <property type="match status" value="1"/>
</dbReference>
<organism evidence="6 7">
    <name type="scientific">Niallia oryzisoli</name>
    <dbReference type="NCBI Taxonomy" id="1737571"/>
    <lineage>
        <taxon>Bacteria</taxon>
        <taxon>Bacillati</taxon>
        <taxon>Bacillota</taxon>
        <taxon>Bacilli</taxon>
        <taxon>Bacillales</taxon>
        <taxon>Bacillaceae</taxon>
        <taxon>Niallia</taxon>
    </lineage>
</organism>
<keyword evidence="1" id="KW-0805">Transcription regulation</keyword>
<reference evidence="6 7" key="1">
    <citation type="submission" date="2023-10" db="EMBL/GenBank/DDBJ databases">
        <title>Niallia locisalis sp.nov. isolated from a salt pond sample.</title>
        <authorList>
            <person name="Li X.-J."/>
            <person name="Dong L."/>
        </authorList>
    </citation>
    <scope>NUCLEOTIDE SEQUENCE [LARGE SCALE GENOMIC DNA]</scope>
    <source>
        <strain evidence="6 7">DSM 29761</strain>
    </source>
</reference>
<evidence type="ECO:0000256" key="3">
    <source>
        <dbReference type="ARBA" id="ARBA00023163"/>
    </source>
</evidence>
<keyword evidence="2" id="KW-0238">DNA-binding</keyword>
<dbReference type="Gene3D" id="1.10.10.10">
    <property type="entry name" value="Winged helix-like DNA-binding domain superfamily/Winged helix DNA-binding domain"/>
    <property type="match status" value="1"/>
</dbReference>
<dbReference type="SUPFAM" id="SSF55781">
    <property type="entry name" value="GAF domain-like"/>
    <property type="match status" value="1"/>
</dbReference>
<keyword evidence="3" id="KW-0804">Transcription</keyword>
<sequence>MTQQGDSKYILQTVKNAARILNLFTVERNEWRLTEISRELDLEISHTRRLINTLVQENLLKKKEKKYSLGLSILNMSGLVKSQLNIHLEARPILLPLVDQFSKTIHLGILDDIGVVYLDILETSHPIRMSSQIGKPHPVYSTSCGKIILSYQTEEILEEILEKVEQQGIIKSASKTVTDLDELRSQLKEIRRTGYAVTCDELEEGITSIGAPIYNYNGEVIAAAAITGSSKELGGNQKDLYISSIVKAAKEISKKIGFDY</sequence>
<evidence type="ECO:0000256" key="2">
    <source>
        <dbReference type="ARBA" id="ARBA00023125"/>
    </source>
</evidence>
<dbReference type="PANTHER" id="PTHR30136">
    <property type="entry name" value="HELIX-TURN-HELIX TRANSCRIPTIONAL REGULATOR, ICLR FAMILY"/>
    <property type="match status" value="1"/>
</dbReference>
<proteinExistence type="predicted"/>
<feature type="domain" description="HTH iclR-type" evidence="4">
    <location>
        <begin position="11"/>
        <end position="71"/>
    </location>
</feature>
<gene>
    <name evidence="6" type="ORF">R4Z09_21760</name>
</gene>
<dbReference type="InterPro" id="IPR050707">
    <property type="entry name" value="HTH_MetabolicPath_Reg"/>
</dbReference>
<dbReference type="PANTHER" id="PTHR30136:SF35">
    <property type="entry name" value="HTH-TYPE TRANSCRIPTIONAL REGULATOR RV1719"/>
    <property type="match status" value="1"/>
</dbReference>
<dbReference type="SUPFAM" id="SSF46785">
    <property type="entry name" value="Winged helix' DNA-binding domain"/>
    <property type="match status" value="1"/>
</dbReference>
<dbReference type="PROSITE" id="PS51077">
    <property type="entry name" value="HTH_ICLR"/>
    <property type="match status" value="1"/>
</dbReference>
<dbReference type="Gene3D" id="3.30.450.40">
    <property type="match status" value="1"/>
</dbReference>
<dbReference type="InterPro" id="IPR036388">
    <property type="entry name" value="WH-like_DNA-bd_sf"/>
</dbReference>
<dbReference type="InterPro" id="IPR036390">
    <property type="entry name" value="WH_DNA-bd_sf"/>
</dbReference>
<feature type="domain" description="IclR-ED" evidence="5">
    <location>
        <begin position="72"/>
        <end position="258"/>
    </location>
</feature>
<evidence type="ECO:0000313" key="6">
    <source>
        <dbReference type="EMBL" id="WVX79891.1"/>
    </source>
</evidence>
<dbReference type="InterPro" id="IPR014757">
    <property type="entry name" value="Tscrpt_reg_IclR_C"/>
</dbReference>
<dbReference type="Pfam" id="PF09339">
    <property type="entry name" value="HTH_IclR"/>
    <property type="match status" value="1"/>
</dbReference>
<evidence type="ECO:0000313" key="7">
    <source>
        <dbReference type="Proteomes" id="UP001357223"/>
    </source>
</evidence>
<accession>A0ABZ2C9S3</accession>
<dbReference type="RefSeq" id="WP_338448822.1">
    <property type="nucleotide sequence ID" value="NZ_CP137640.1"/>
</dbReference>
<evidence type="ECO:0000256" key="1">
    <source>
        <dbReference type="ARBA" id="ARBA00023015"/>
    </source>
</evidence>
<dbReference type="Pfam" id="PF01614">
    <property type="entry name" value="IclR_C"/>
    <property type="match status" value="1"/>
</dbReference>